<evidence type="ECO:0000313" key="2">
    <source>
        <dbReference type="EMBL" id="CAI9737865.1"/>
    </source>
</evidence>
<protein>
    <submittedName>
        <fullName evidence="2">XP_036359420.1uncharacterized protein LOC118763785</fullName>
    </submittedName>
</protein>
<reference evidence="2" key="1">
    <citation type="submission" date="2023-08" db="EMBL/GenBank/DDBJ databases">
        <authorList>
            <person name="Alioto T."/>
            <person name="Alioto T."/>
            <person name="Gomez Garrido J."/>
        </authorList>
    </citation>
    <scope>NUCLEOTIDE SEQUENCE</scope>
</reference>
<feature type="compositionally biased region" description="Low complexity" evidence="1">
    <location>
        <begin position="78"/>
        <end position="88"/>
    </location>
</feature>
<organism evidence="2 3">
    <name type="scientific">Octopus vulgaris</name>
    <name type="common">Common octopus</name>
    <dbReference type="NCBI Taxonomy" id="6645"/>
    <lineage>
        <taxon>Eukaryota</taxon>
        <taxon>Metazoa</taxon>
        <taxon>Spiralia</taxon>
        <taxon>Lophotrochozoa</taxon>
        <taxon>Mollusca</taxon>
        <taxon>Cephalopoda</taxon>
        <taxon>Coleoidea</taxon>
        <taxon>Octopodiformes</taxon>
        <taxon>Octopoda</taxon>
        <taxon>Incirrata</taxon>
        <taxon>Octopodidae</taxon>
        <taxon>Octopus</taxon>
    </lineage>
</organism>
<accession>A0AA36BP46</accession>
<dbReference type="EMBL" id="OX597833">
    <property type="protein sequence ID" value="CAI9737865.1"/>
    <property type="molecule type" value="Genomic_DNA"/>
</dbReference>
<proteinExistence type="predicted"/>
<evidence type="ECO:0000256" key="1">
    <source>
        <dbReference type="SAM" id="MobiDB-lite"/>
    </source>
</evidence>
<evidence type="ECO:0000313" key="3">
    <source>
        <dbReference type="Proteomes" id="UP001162480"/>
    </source>
</evidence>
<gene>
    <name evidence="2" type="ORF">OCTVUL_1B017877</name>
</gene>
<name>A0AA36BP46_OCTVU</name>
<feature type="region of interest" description="Disordered" evidence="1">
    <location>
        <begin position="66"/>
        <end position="114"/>
    </location>
</feature>
<dbReference type="SUPFAM" id="SSF53098">
    <property type="entry name" value="Ribonuclease H-like"/>
    <property type="match status" value="1"/>
</dbReference>
<dbReference type="AlphaFoldDB" id="A0AA36BP46"/>
<dbReference type="InterPro" id="IPR012337">
    <property type="entry name" value="RNaseH-like_sf"/>
</dbReference>
<dbReference type="Proteomes" id="UP001162480">
    <property type="component" value="Chromosome 20"/>
</dbReference>
<keyword evidence="3" id="KW-1185">Reference proteome</keyword>
<sequence length="207" mass="23407">MIFRLKSKGLVYCSPLVNTLLAGIDKRFRTLLEDEECQMAAAFHLMFCFILLKYDNTKITKVRKSTEGKVEEAMGQQSDKVSSNSEGSNSKEEKDDFFSGVTQPKESSRSHRSLKDKAQNLIKTWLETDSKDLLADAAFLSEQVLADLFIKFSTAIPSSAAVKHLFSIGKDIMRAKRSSFSDGNIDMLVFMKGNMYLMNKMENEKKN</sequence>